<dbReference type="EMBL" id="JAOPHQ010005165">
    <property type="protein sequence ID" value="KAK0136381.1"/>
    <property type="molecule type" value="Genomic_DNA"/>
</dbReference>
<comment type="caution">
    <text evidence="3">The sequence shown here is derived from an EMBL/GenBank/DDBJ whole genome shotgun (WGS) entry which is preliminary data.</text>
</comment>
<feature type="compositionally biased region" description="Polar residues" evidence="1">
    <location>
        <begin position="53"/>
        <end position="65"/>
    </location>
</feature>
<dbReference type="PANTHER" id="PTHR31912:SF35">
    <property type="entry name" value="C2H2-TYPE DOMAIN-CONTAINING PROTEIN"/>
    <property type="match status" value="1"/>
</dbReference>
<feature type="domain" description="C2H2-type" evidence="2">
    <location>
        <begin position="9"/>
        <end position="32"/>
    </location>
</feature>
<proteinExistence type="predicted"/>
<evidence type="ECO:0000313" key="4">
    <source>
        <dbReference type="Proteomes" id="UP001174136"/>
    </source>
</evidence>
<dbReference type="PROSITE" id="PS00028">
    <property type="entry name" value="ZINC_FINGER_C2H2_1"/>
    <property type="match status" value="1"/>
</dbReference>
<name>A0AA47NS53_MERPO</name>
<gene>
    <name evidence="3" type="ORF">N1851_027717</name>
</gene>
<protein>
    <recommendedName>
        <fullName evidence="2">C2H2-type domain-containing protein</fullName>
    </recommendedName>
</protein>
<dbReference type="Proteomes" id="UP001174136">
    <property type="component" value="Unassembled WGS sequence"/>
</dbReference>
<evidence type="ECO:0000259" key="2">
    <source>
        <dbReference type="PROSITE" id="PS00028"/>
    </source>
</evidence>
<dbReference type="InterPro" id="IPR013087">
    <property type="entry name" value="Znf_C2H2_type"/>
</dbReference>
<keyword evidence="4" id="KW-1185">Reference proteome</keyword>
<evidence type="ECO:0000256" key="1">
    <source>
        <dbReference type="SAM" id="MobiDB-lite"/>
    </source>
</evidence>
<reference evidence="3" key="1">
    <citation type="journal article" date="2023" name="Front. Mar. Sci.">
        <title>A new Merluccius polli reference genome to investigate the effects of global change in West African waters.</title>
        <authorList>
            <person name="Mateo J.L."/>
            <person name="Blanco-Fernandez C."/>
            <person name="Garcia-Vazquez E."/>
            <person name="Machado-Schiaffino G."/>
        </authorList>
    </citation>
    <scope>NUCLEOTIDE SEQUENCE</scope>
    <source>
        <strain evidence="3">C29</strain>
        <tissue evidence="3">Fin</tissue>
    </source>
</reference>
<dbReference type="PANTHER" id="PTHR31912">
    <property type="entry name" value="IP13529P"/>
    <property type="match status" value="1"/>
</dbReference>
<feature type="region of interest" description="Disordered" evidence="1">
    <location>
        <begin position="47"/>
        <end position="68"/>
    </location>
</feature>
<accession>A0AA47NS53</accession>
<evidence type="ECO:0000313" key="3">
    <source>
        <dbReference type="EMBL" id="KAK0136381.1"/>
    </source>
</evidence>
<dbReference type="AlphaFoldDB" id="A0AA47NS53"/>
<sequence>MKEGLETKCPFRGCDQSYTVASSFASHVSRKHTTGCVEDLDDGVFDRSVPTEPLSQHEASQSCSDISDENHESEMPLAVDETLFLQNLTLLYLKLQAKLLLPASTIQTIIEDFQNAHEIGLSHSHNILSEKLKALGIPEATVSKSIDEINKGNLLKLYNRGVLSTDIKRKVAFKKNFNYVEPVPLFLGIDENGKDMYLYWRQSESVREQYAATRLQPSTDNVYQDVRDGEGVQSNVLFKTDPSSVGLILYQDSFEVVNPLGSGGKKHKVLAVYSTLTDILPHNRSITNQMQLVLLCREKDFKYFGMSQVFEPLIKDLQVLEERGIVISDGSVVKGTLVAISGDNLGSHSVGGFLENFSRANHFCRYCEIDRDTFVNQPQLSGTTRTAQSYQGHLQALKTSDTDSECGIKIKDPCDNEVWQLILQLREIVELVCAPAITAGQVAYLKVIIEEYLYFRKKLIPDHALKPKHHYLCHYPELIGHFGPLIRLWTLRFQSKHTFFKQCARKLHNFRNLCKTLAERHQLLQAYLSAGNLFPPPVQIEKGTEFYMCDYNDKIRASVASCEFESQSAVACNSVKVKGTVYKKGMFVLLGHNAEELYFGKINLAIVLQDSVHFVTEKHTFVKLTDMGIYCQLGEAQEDYVCIKHEHLLDYYPLPVYKLCDLSVIALHHSFSEAV</sequence>
<organism evidence="3 4">
    <name type="scientific">Merluccius polli</name>
    <name type="common">Benguela hake</name>
    <name type="synonym">Merluccius cadenati</name>
    <dbReference type="NCBI Taxonomy" id="89951"/>
    <lineage>
        <taxon>Eukaryota</taxon>
        <taxon>Metazoa</taxon>
        <taxon>Chordata</taxon>
        <taxon>Craniata</taxon>
        <taxon>Vertebrata</taxon>
        <taxon>Euteleostomi</taxon>
        <taxon>Actinopterygii</taxon>
        <taxon>Neopterygii</taxon>
        <taxon>Teleostei</taxon>
        <taxon>Neoteleostei</taxon>
        <taxon>Acanthomorphata</taxon>
        <taxon>Zeiogadaria</taxon>
        <taxon>Gadariae</taxon>
        <taxon>Gadiformes</taxon>
        <taxon>Gadoidei</taxon>
        <taxon>Merlucciidae</taxon>
        <taxon>Merluccius</taxon>
    </lineage>
</organism>